<dbReference type="EMBL" id="PYLS01000005">
    <property type="protein sequence ID" value="PST83191.1"/>
    <property type="molecule type" value="Genomic_DNA"/>
</dbReference>
<name>A0A2T3HLC3_9SPHI</name>
<evidence type="ECO:0000313" key="2">
    <source>
        <dbReference type="EMBL" id="PST83191.1"/>
    </source>
</evidence>
<dbReference type="Proteomes" id="UP000240912">
    <property type="component" value="Unassembled WGS sequence"/>
</dbReference>
<dbReference type="OrthoDB" id="9810282at2"/>
<dbReference type="AlphaFoldDB" id="A0A2T3HLC3"/>
<keyword evidence="3" id="KW-1185">Reference proteome</keyword>
<evidence type="ECO:0000259" key="1">
    <source>
        <dbReference type="Pfam" id="PF04326"/>
    </source>
</evidence>
<dbReference type="PANTHER" id="PTHR30595">
    <property type="entry name" value="GLPR-RELATED TRANSCRIPTIONAL REPRESSOR"/>
    <property type="match status" value="1"/>
</dbReference>
<dbReference type="Pfam" id="PF04326">
    <property type="entry name" value="SLFN_AlbA_2"/>
    <property type="match status" value="1"/>
</dbReference>
<reference evidence="2 3" key="1">
    <citation type="submission" date="2018-03" db="EMBL/GenBank/DDBJ databases">
        <authorList>
            <person name="Keele B.F."/>
        </authorList>
    </citation>
    <scope>NUCLEOTIDE SEQUENCE [LARGE SCALE GENOMIC DNA]</scope>
    <source>
        <strain evidence="2 3">YL28-9</strain>
    </source>
</reference>
<proteinExistence type="predicted"/>
<comment type="caution">
    <text evidence="2">The sequence shown here is derived from an EMBL/GenBank/DDBJ whole genome shotgun (WGS) entry which is preliminary data.</text>
</comment>
<evidence type="ECO:0000313" key="3">
    <source>
        <dbReference type="Proteomes" id="UP000240912"/>
    </source>
</evidence>
<sequence length="213" mass="24042">MNIKKLILQGEGTTLDFKKTITSNEKIAKSLVAFANNQGGKLLVGVADDGRIKGLKSEDEERYMLEKSATQFCRPAIDIRFEEVYVDDKLVLVAEIPESDTKPHYALDEQGKWWAYIRIRDKTVLASRIIVDVLKQTAQPTDQVIVFSDNEKKLLSYLEENGRITLKQFSKLIRASYRKTQKILVSLILAGVVSAHTSEREEYFTQAGGLQAS</sequence>
<protein>
    <submittedName>
        <fullName evidence="2">AAA family ATPase</fullName>
    </submittedName>
</protein>
<dbReference type="InterPro" id="IPR038461">
    <property type="entry name" value="Schlafen_AlbA_2_dom_sf"/>
</dbReference>
<gene>
    <name evidence="2" type="ORF">C7T94_11370</name>
</gene>
<dbReference type="PANTHER" id="PTHR30595:SF6">
    <property type="entry name" value="SCHLAFEN ALBA-2 DOMAIN-CONTAINING PROTEIN"/>
    <property type="match status" value="1"/>
</dbReference>
<organism evidence="2 3">
    <name type="scientific">Pedobacter yulinensis</name>
    <dbReference type="NCBI Taxonomy" id="2126353"/>
    <lineage>
        <taxon>Bacteria</taxon>
        <taxon>Pseudomonadati</taxon>
        <taxon>Bacteroidota</taxon>
        <taxon>Sphingobacteriia</taxon>
        <taxon>Sphingobacteriales</taxon>
        <taxon>Sphingobacteriaceae</taxon>
        <taxon>Pedobacter</taxon>
    </lineage>
</organism>
<dbReference type="Gene3D" id="3.30.950.30">
    <property type="entry name" value="Schlafen, AAA domain"/>
    <property type="match status" value="1"/>
</dbReference>
<accession>A0A2T3HLC3</accession>
<feature type="domain" description="Schlafen AlbA-2" evidence="1">
    <location>
        <begin position="11"/>
        <end position="124"/>
    </location>
</feature>
<dbReference type="RefSeq" id="WP_107215451.1">
    <property type="nucleotide sequence ID" value="NZ_KZ686269.1"/>
</dbReference>
<dbReference type="InterPro" id="IPR007421">
    <property type="entry name" value="Schlafen_AlbA_2_dom"/>
</dbReference>